<dbReference type="Proteomes" id="UP000298588">
    <property type="component" value="Chromosome"/>
</dbReference>
<dbReference type="PANTHER" id="PTHR34009:SF2">
    <property type="entry name" value="PROTEIN STAR"/>
    <property type="match status" value="1"/>
</dbReference>
<dbReference type="InterPro" id="IPR029063">
    <property type="entry name" value="SAM-dependent_MTases_sf"/>
</dbReference>
<keyword evidence="2" id="KW-0489">Methyltransferase</keyword>
<dbReference type="OrthoDB" id="938855at2"/>
<dbReference type="Gene3D" id="3.40.50.150">
    <property type="entry name" value="Vaccinia Virus protein VP39"/>
    <property type="match status" value="1"/>
</dbReference>
<dbReference type="InterPro" id="IPR053202">
    <property type="entry name" value="EGF_Rcpt_Signaling_Reg"/>
</dbReference>
<gene>
    <name evidence="2" type="ORF">E8L99_19685</name>
</gene>
<dbReference type="Pfam" id="PF05050">
    <property type="entry name" value="Methyltransf_21"/>
    <property type="match status" value="1"/>
</dbReference>
<dbReference type="NCBIfam" id="TIGR01444">
    <property type="entry name" value="fkbM_fam"/>
    <property type="match status" value="1"/>
</dbReference>
<feature type="domain" description="Methyltransferase FkbM" evidence="1">
    <location>
        <begin position="89"/>
        <end position="247"/>
    </location>
</feature>
<dbReference type="GO" id="GO:0005737">
    <property type="term" value="C:cytoplasm"/>
    <property type="evidence" value="ECO:0007669"/>
    <property type="project" value="GOC"/>
</dbReference>
<keyword evidence="2" id="KW-0808">Transferase</keyword>
<dbReference type="AlphaFoldDB" id="A0A4D7QQB3"/>
<dbReference type="PANTHER" id="PTHR34009">
    <property type="entry name" value="PROTEIN STAR"/>
    <property type="match status" value="1"/>
</dbReference>
<dbReference type="GO" id="GO:0008168">
    <property type="term" value="F:methyltransferase activity"/>
    <property type="evidence" value="ECO:0007669"/>
    <property type="project" value="UniProtKB-KW"/>
</dbReference>
<dbReference type="KEGG" id="paqt:E8L99_19685"/>
<dbReference type="RefSeq" id="WP_137101144.1">
    <property type="nucleotide sequence ID" value="NZ_CP039865.1"/>
</dbReference>
<dbReference type="GO" id="GO:0032259">
    <property type="term" value="P:methylation"/>
    <property type="evidence" value="ECO:0007669"/>
    <property type="project" value="UniProtKB-KW"/>
</dbReference>
<dbReference type="GO" id="GO:0016197">
    <property type="term" value="P:endosomal transport"/>
    <property type="evidence" value="ECO:0007669"/>
    <property type="project" value="TreeGrafter"/>
</dbReference>
<dbReference type="SUPFAM" id="SSF53335">
    <property type="entry name" value="S-adenosyl-L-methionine-dependent methyltransferases"/>
    <property type="match status" value="1"/>
</dbReference>
<proteinExistence type="predicted"/>
<dbReference type="GO" id="GO:0005886">
    <property type="term" value="C:plasma membrane"/>
    <property type="evidence" value="ECO:0007669"/>
    <property type="project" value="TreeGrafter"/>
</dbReference>
<organism evidence="2 3">
    <name type="scientific">Phreatobacter aquaticus</name>
    <dbReference type="NCBI Taxonomy" id="2570229"/>
    <lineage>
        <taxon>Bacteria</taxon>
        <taxon>Pseudomonadati</taxon>
        <taxon>Pseudomonadota</taxon>
        <taxon>Alphaproteobacteria</taxon>
        <taxon>Hyphomicrobiales</taxon>
        <taxon>Phreatobacteraceae</taxon>
        <taxon>Phreatobacter</taxon>
    </lineage>
</organism>
<evidence type="ECO:0000313" key="3">
    <source>
        <dbReference type="Proteomes" id="UP000298588"/>
    </source>
</evidence>
<evidence type="ECO:0000313" key="2">
    <source>
        <dbReference type="EMBL" id="QCK87816.1"/>
    </source>
</evidence>
<name>A0A4D7QQB3_9HYPH</name>
<accession>A0A4D7QQB3</accession>
<keyword evidence="3" id="KW-1185">Reference proteome</keyword>
<dbReference type="InterPro" id="IPR006342">
    <property type="entry name" value="FkbM_mtfrase"/>
</dbReference>
<dbReference type="EMBL" id="CP039865">
    <property type="protein sequence ID" value="QCK87816.1"/>
    <property type="molecule type" value="Genomic_DNA"/>
</dbReference>
<dbReference type="GO" id="GO:0006888">
    <property type="term" value="P:endoplasmic reticulum to Golgi vesicle-mediated transport"/>
    <property type="evidence" value="ECO:0007669"/>
    <property type="project" value="TreeGrafter"/>
</dbReference>
<evidence type="ECO:0000259" key="1">
    <source>
        <dbReference type="Pfam" id="PF05050"/>
    </source>
</evidence>
<reference evidence="2 3" key="1">
    <citation type="submission" date="2019-04" db="EMBL/GenBank/DDBJ databases">
        <title>Phreatobacter aquaticus sp. nov.</title>
        <authorList>
            <person name="Choi A."/>
            <person name="Baek K."/>
        </authorList>
    </citation>
    <scope>NUCLEOTIDE SEQUENCE [LARGE SCALE GENOMIC DNA]</scope>
    <source>
        <strain evidence="2 3">NMCR1094</strain>
    </source>
</reference>
<sequence>MRYLIKDGFKRLVWTIAGLIVRRPSARRFMFNTMRLRRPEVTAIRDMDEMRFLSRVFSDLPQSKSQIVQDLWVVFELSAKREGFFVEFGATNGLVNSNTWLLETGYGWSGILAEPNPVWHDALRANRRCAIETRCVYATTGDTLTFMAADDPELSGLSVEADHDHNAARRAEGAAFDVQTVSLNDLLEAHKAPPVIDYMSVDTEGSELEILRAFDFERYRVTLFSIEHNFTANEAKIDQLMAEKGYERRFPEFSQWDGWYVRKPS</sequence>
<protein>
    <submittedName>
        <fullName evidence="2">FkbM family methyltransferase</fullName>
    </submittedName>
</protein>